<dbReference type="PROSITE" id="PS50989">
    <property type="entry name" value="COA_CT_CTER"/>
    <property type="match status" value="1"/>
</dbReference>
<evidence type="ECO:0000256" key="5">
    <source>
        <dbReference type="ARBA" id="ARBA00031404"/>
    </source>
</evidence>
<dbReference type="GO" id="GO:1905202">
    <property type="term" value="C:methylcrotonoyl-CoA carboxylase complex"/>
    <property type="evidence" value="ECO:0007669"/>
    <property type="project" value="TreeGrafter"/>
</dbReference>
<evidence type="ECO:0000313" key="9">
    <source>
        <dbReference type="EMBL" id="KAK8132610.1"/>
    </source>
</evidence>
<evidence type="ECO:0000313" key="10">
    <source>
        <dbReference type="Proteomes" id="UP001392437"/>
    </source>
</evidence>
<dbReference type="FunFam" id="3.90.226.10:FF:000007">
    <property type="entry name" value="Methylcrotonoyl-CoA carboxylase subunit beta"/>
    <property type="match status" value="1"/>
</dbReference>
<dbReference type="AlphaFoldDB" id="A0AAW0RCG3"/>
<dbReference type="PANTHER" id="PTHR22855">
    <property type="entry name" value="ACETYL, PROPIONYL, PYRUVATE, AND GLUTACONYL CARBOXYLASE-RELATED"/>
    <property type="match status" value="1"/>
</dbReference>
<dbReference type="GO" id="GO:0004485">
    <property type="term" value="F:methylcrotonoyl-CoA carboxylase activity"/>
    <property type="evidence" value="ECO:0007669"/>
    <property type="project" value="UniProtKB-EC"/>
</dbReference>
<sequence>MPLARSPRDIFGAGRQLVRSYRHVVPRHSLFRRTTPSLSSCRAVSSYAAPHQANAISVIPTNVDATSEEFLENERAMGEAMARLEKLTRAAQQGGSAKAKEKHLARKKLLPRDRVTALIDPGSTFMELSPLAGHELYPEAEVPAGGIITGIGVVEGVTCMIVANDSTVKGGTYYPITVKKHLRAQAIAQENNLPCIYLVDSGGANLPHQSDVFPDREHFGRIFYNQARMSAQGIPQISVVMGLCTAGGAYVPAMSDENIIVEKQGHIFLAGPPLVKAATGEEVSAEELGGGEMHTTVSGVSDYLAVDDAHAILLGIASTNLRKPLPIHEVIARIVDGSHFSEFKRDYGSTLVTGFGSIYGQRVGIVANNGILFATSAQKGAHFIEICAQRGIPLVFLQNISGFMVGKEAERDGIAKHGAKLVTAVSCADVPKFTVVVGGSYGAGNYGMCGRAYSPRFLWMWPNARIGVMGGEQLSKVMETVGQKSDPELRDRIERESDSVYSSARLWDDGVIPPQHTRRYLGLGLRAALSGKNEVKHGQTRFGVFRM</sequence>
<evidence type="ECO:0000259" key="7">
    <source>
        <dbReference type="PROSITE" id="PS50980"/>
    </source>
</evidence>
<comment type="similarity">
    <text evidence="1">Belongs to the AccD/PCCB family.</text>
</comment>
<evidence type="ECO:0000256" key="3">
    <source>
        <dbReference type="ARBA" id="ARBA00026116"/>
    </source>
</evidence>
<dbReference type="GO" id="GO:0006552">
    <property type="term" value="P:L-leucine catabolic process"/>
    <property type="evidence" value="ECO:0007669"/>
    <property type="project" value="TreeGrafter"/>
</dbReference>
<dbReference type="SUPFAM" id="SSF52096">
    <property type="entry name" value="ClpP/crotonase"/>
    <property type="match status" value="2"/>
</dbReference>
<evidence type="ECO:0000259" key="8">
    <source>
        <dbReference type="PROSITE" id="PS50989"/>
    </source>
</evidence>
<keyword evidence="10" id="KW-1185">Reference proteome</keyword>
<dbReference type="PANTHER" id="PTHR22855:SF13">
    <property type="entry name" value="METHYLCROTONOYL-COA CARBOXYLASE BETA CHAIN, MITOCHONDRIAL"/>
    <property type="match status" value="1"/>
</dbReference>
<dbReference type="InterPro" id="IPR029045">
    <property type="entry name" value="ClpP/crotonase-like_dom_sf"/>
</dbReference>
<dbReference type="Pfam" id="PF01039">
    <property type="entry name" value="Carboxyl_trans"/>
    <property type="match status" value="2"/>
</dbReference>
<feature type="domain" description="CoA carboxyltransferase N-terminal" evidence="7">
    <location>
        <begin position="77"/>
        <end position="334"/>
    </location>
</feature>
<feature type="domain" description="CoA carboxyltransferase C-terminal" evidence="8">
    <location>
        <begin position="305"/>
        <end position="540"/>
    </location>
</feature>
<proteinExistence type="inferred from homology"/>
<dbReference type="InterPro" id="IPR011763">
    <property type="entry name" value="COA_CT_C"/>
</dbReference>
<accession>A0AAW0RCG3</accession>
<dbReference type="Gene3D" id="3.90.226.10">
    <property type="entry name" value="2-enoyl-CoA Hydratase, Chain A, domain 1"/>
    <property type="match status" value="2"/>
</dbReference>
<evidence type="ECO:0000256" key="6">
    <source>
        <dbReference type="ARBA" id="ARBA00052347"/>
    </source>
</evidence>
<dbReference type="InterPro" id="IPR045190">
    <property type="entry name" value="MCCB/AccD1-like"/>
</dbReference>
<evidence type="ECO:0000256" key="4">
    <source>
        <dbReference type="ARBA" id="ARBA00031237"/>
    </source>
</evidence>
<dbReference type="Proteomes" id="UP001392437">
    <property type="component" value="Unassembled WGS sequence"/>
</dbReference>
<name>A0AAW0RCG3_9PEZI</name>
<reference evidence="9 10" key="1">
    <citation type="submission" date="2023-01" db="EMBL/GenBank/DDBJ databases">
        <title>Analysis of 21 Apiospora genomes using comparative genomics revels a genus with tremendous synthesis potential of carbohydrate active enzymes and secondary metabolites.</title>
        <authorList>
            <person name="Sorensen T."/>
        </authorList>
    </citation>
    <scope>NUCLEOTIDE SEQUENCE [LARGE SCALE GENOMIC DNA]</scope>
    <source>
        <strain evidence="9 10">CBS 117206</strain>
    </source>
</reference>
<dbReference type="GO" id="GO:0005739">
    <property type="term" value="C:mitochondrion"/>
    <property type="evidence" value="ECO:0007669"/>
    <property type="project" value="TreeGrafter"/>
</dbReference>
<organism evidence="9 10">
    <name type="scientific">Apiospora kogelbergensis</name>
    <dbReference type="NCBI Taxonomy" id="1337665"/>
    <lineage>
        <taxon>Eukaryota</taxon>
        <taxon>Fungi</taxon>
        <taxon>Dikarya</taxon>
        <taxon>Ascomycota</taxon>
        <taxon>Pezizomycotina</taxon>
        <taxon>Sordariomycetes</taxon>
        <taxon>Xylariomycetidae</taxon>
        <taxon>Amphisphaeriales</taxon>
        <taxon>Apiosporaceae</taxon>
        <taxon>Apiospora</taxon>
    </lineage>
</organism>
<comment type="pathway">
    <text evidence="2">Amino-acid degradation; L-leucine degradation; (S)-3-hydroxy-3-methylglutaryl-CoA from 3-isovaleryl-CoA: step 2/3.</text>
</comment>
<protein>
    <recommendedName>
        <fullName evidence="3">methylcrotonoyl-CoA carboxylase</fullName>
        <ecNumber evidence="3">6.4.1.4</ecNumber>
    </recommendedName>
    <alternativeName>
        <fullName evidence="5">3-methylcrotonyl-CoA carboxylase 2</fullName>
    </alternativeName>
    <alternativeName>
        <fullName evidence="4">3-methylcrotonyl-CoA:carbon dioxide ligase subunit beta</fullName>
    </alternativeName>
</protein>
<dbReference type="InterPro" id="IPR034733">
    <property type="entry name" value="AcCoA_carboxyl_beta"/>
</dbReference>
<dbReference type="EMBL" id="JAQQWP010000001">
    <property type="protein sequence ID" value="KAK8132610.1"/>
    <property type="molecule type" value="Genomic_DNA"/>
</dbReference>
<dbReference type="EC" id="6.4.1.4" evidence="3"/>
<dbReference type="PROSITE" id="PS50980">
    <property type="entry name" value="COA_CT_NTER"/>
    <property type="match status" value="1"/>
</dbReference>
<comment type="caution">
    <text evidence="9">The sequence shown here is derived from an EMBL/GenBank/DDBJ whole genome shotgun (WGS) entry which is preliminary data.</text>
</comment>
<evidence type="ECO:0000256" key="2">
    <source>
        <dbReference type="ARBA" id="ARBA00025711"/>
    </source>
</evidence>
<evidence type="ECO:0000256" key="1">
    <source>
        <dbReference type="ARBA" id="ARBA00006102"/>
    </source>
</evidence>
<comment type="catalytic activity">
    <reaction evidence="6">
        <text>3-methylbut-2-enoyl-CoA + hydrogencarbonate + ATP = 3-methyl-(2E)-glutaconyl-CoA + ADP + phosphate + H(+)</text>
        <dbReference type="Rhea" id="RHEA:13589"/>
        <dbReference type="ChEBI" id="CHEBI:15378"/>
        <dbReference type="ChEBI" id="CHEBI:17544"/>
        <dbReference type="ChEBI" id="CHEBI:30616"/>
        <dbReference type="ChEBI" id="CHEBI:43474"/>
        <dbReference type="ChEBI" id="CHEBI:57344"/>
        <dbReference type="ChEBI" id="CHEBI:57346"/>
        <dbReference type="ChEBI" id="CHEBI:456216"/>
        <dbReference type="EC" id="6.4.1.4"/>
    </reaction>
</comment>
<dbReference type="InterPro" id="IPR011762">
    <property type="entry name" value="COA_CT_N"/>
</dbReference>
<gene>
    <name evidence="9" type="ORF">PG999_000783</name>
</gene>